<dbReference type="OrthoDB" id="3255291at2759"/>
<protein>
    <submittedName>
        <fullName evidence="2">Uncharacterized protein</fullName>
    </submittedName>
</protein>
<dbReference type="Proteomes" id="UP000807353">
    <property type="component" value="Unassembled WGS sequence"/>
</dbReference>
<feature type="compositionally biased region" description="Low complexity" evidence="1">
    <location>
        <begin position="79"/>
        <end position="88"/>
    </location>
</feature>
<dbReference type="EMBL" id="MU150399">
    <property type="protein sequence ID" value="KAF9456876.1"/>
    <property type="molecule type" value="Genomic_DNA"/>
</dbReference>
<evidence type="ECO:0000256" key="1">
    <source>
        <dbReference type="SAM" id="MobiDB-lite"/>
    </source>
</evidence>
<comment type="caution">
    <text evidence="2">The sequence shown here is derived from an EMBL/GenBank/DDBJ whole genome shotgun (WGS) entry which is preliminary data.</text>
</comment>
<feature type="compositionally biased region" description="Pro residues" evidence="1">
    <location>
        <begin position="253"/>
        <end position="264"/>
    </location>
</feature>
<proteinExistence type="predicted"/>
<feature type="region of interest" description="Disordered" evidence="1">
    <location>
        <begin position="138"/>
        <end position="502"/>
    </location>
</feature>
<keyword evidence="3" id="KW-1185">Reference proteome</keyword>
<feature type="compositionally biased region" description="Basic and acidic residues" evidence="1">
    <location>
        <begin position="532"/>
        <end position="545"/>
    </location>
</feature>
<feature type="compositionally biased region" description="Basic and acidic residues" evidence="1">
    <location>
        <begin position="179"/>
        <end position="191"/>
    </location>
</feature>
<feature type="compositionally biased region" description="Low complexity" evidence="1">
    <location>
        <begin position="290"/>
        <end position="306"/>
    </location>
</feature>
<feature type="compositionally biased region" description="Low complexity" evidence="1">
    <location>
        <begin position="332"/>
        <end position="356"/>
    </location>
</feature>
<accession>A0A9P6C928</accession>
<dbReference type="AlphaFoldDB" id="A0A9P6C928"/>
<feature type="compositionally biased region" description="Low complexity" evidence="1">
    <location>
        <begin position="420"/>
        <end position="433"/>
    </location>
</feature>
<feature type="compositionally biased region" description="Basic and acidic residues" evidence="1">
    <location>
        <begin position="379"/>
        <end position="391"/>
    </location>
</feature>
<name>A0A9P6C928_9AGAR</name>
<feature type="compositionally biased region" description="Pro residues" evidence="1">
    <location>
        <begin position="487"/>
        <end position="498"/>
    </location>
</feature>
<evidence type="ECO:0000313" key="3">
    <source>
        <dbReference type="Proteomes" id="UP000807353"/>
    </source>
</evidence>
<evidence type="ECO:0000313" key="2">
    <source>
        <dbReference type="EMBL" id="KAF9456876.1"/>
    </source>
</evidence>
<feature type="compositionally biased region" description="Low complexity" evidence="1">
    <location>
        <begin position="203"/>
        <end position="216"/>
    </location>
</feature>
<feature type="compositionally biased region" description="Basic and acidic residues" evidence="1">
    <location>
        <begin position="221"/>
        <end position="233"/>
    </location>
</feature>
<sequence>MSTQYSHGYGMRPPQGWVPPYQGGAPPIPPGVNVNPQQWQLGVWAFNPAYNMQRPPAQHVPWIAGQAWRPPNQRPPGQQPQQPANFNPYKKVIKPPSAEYLSEPLRENPLGLTGMIPLEDPYGEAGLVASTPWIWNPASLDPDDSERPNGDNRTTAAGHHPDPSRVRQSSEPVMSSARPDGRESRTNRHPTDPTSNGRGGMGSSSTSQSSSTSRTSLETVHPFDRPKNPEYYRRLGYADGYQPPASNVRTESVPPPAPPAPPEPESFTSKLELKPTFSPNIVRTPNQYWSQSSRSSSAAGSRENSQGSMDSLSSRMERMGTSSSAPHATPLSRHSSSSSFTSSISDSSSSISGVSSFVDEPASILSPLMGATPKPSTRPIERHHTYPDVGRDPILSTIAESPPRNRATPTPHHRQQRYTPPDSYEPYSSSPSRRSSRSPKQTPPRDGSRSVIPPPANGSNSTLYLPPNPLVANPLPPPPREVRYLPISPPPRVGPPPANRKRVRKGFWNRRGDHLTTTGYIVYAPPDQADPEDLKDYPEAGDAYKDNFGTIVEHNPNRPELPESLPRYGKPPEQPYSSFLQYDFAP</sequence>
<feature type="compositionally biased region" description="Pro residues" evidence="1">
    <location>
        <begin position="466"/>
        <end position="479"/>
    </location>
</feature>
<organism evidence="2 3">
    <name type="scientific">Collybia nuda</name>
    <dbReference type="NCBI Taxonomy" id="64659"/>
    <lineage>
        <taxon>Eukaryota</taxon>
        <taxon>Fungi</taxon>
        <taxon>Dikarya</taxon>
        <taxon>Basidiomycota</taxon>
        <taxon>Agaricomycotina</taxon>
        <taxon>Agaricomycetes</taxon>
        <taxon>Agaricomycetidae</taxon>
        <taxon>Agaricales</taxon>
        <taxon>Tricholomatineae</taxon>
        <taxon>Clitocybaceae</taxon>
        <taxon>Collybia</taxon>
    </lineage>
</organism>
<feature type="compositionally biased region" description="Polar residues" evidence="1">
    <location>
        <begin position="277"/>
        <end position="289"/>
    </location>
</feature>
<gene>
    <name evidence="2" type="ORF">BDZ94DRAFT_1292664</name>
</gene>
<feature type="region of interest" description="Disordered" evidence="1">
    <location>
        <begin position="67"/>
        <end position="91"/>
    </location>
</feature>
<reference evidence="2" key="1">
    <citation type="submission" date="2020-11" db="EMBL/GenBank/DDBJ databases">
        <authorList>
            <consortium name="DOE Joint Genome Institute"/>
            <person name="Ahrendt S."/>
            <person name="Riley R."/>
            <person name="Andreopoulos W."/>
            <person name="Labutti K."/>
            <person name="Pangilinan J."/>
            <person name="Ruiz-Duenas F.J."/>
            <person name="Barrasa J.M."/>
            <person name="Sanchez-Garcia M."/>
            <person name="Camarero S."/>
            <person name="Miyauchi S."/>
            <person name="Serrano A."/>
            <person name="Linde D."/>
            <person name="Babiker R."/>
            <person name="Drula E."/>
            <person name="Ayuso-Fernandez I."/>
            <person name="Pacheco R."/>
            <person name="Padilla G."/>
            <person name="Ferreira P."/>
            <person name="Barriuso J."/>
            <person name="Kellner H."/>
            <person name="Castanera R."/>
            <person name="Alfaro M."/>
            <person name="Ramirez L."/>
            <person name="Pisabarro A.G."/>
            <person name="Kuo A."/>
            <person name="Tritt A."/>
            <person name="Lipzen A."/>
            <person name="He G."/>
            <person name="Yan M."/>
            <person name="Ng V."/>
            <person name="Cullen D."/>
            <person name="Martin F."/>
            <person name="Rosso M.-N."/>
            <person name="Henrissat B."/>
            <person name="Hibbett D."/>
            <person name="Martinez A.T."/>
            <person name="Grigoriev I.V."/>
        </authorList>
    </citation>
    <scope>NUCLEOTIDE SEQUENCE</scope>
    <source>
        <strain evidence="2">CBS 247.69</strain>
    </source>
</reference>
<feature type="region of interest" description="Disordered" evidence="1">
    <location>
        <begin position="523"/>
        <end position="586"/>
    </location>
</feature>
<feature type="compositionally biased region" description="Polar residues" evidence="1">
    <location>
        <begin position="307"/>
        <end position="326"/>
    </location>
</feature>